<keyword evidence="1" id="KW-0732">Signal</keyword>
<dbReference type="EMBL" id="JAGRRH010000022">
    <property type="protein sequence ID" value="KAG7345727.1"/>
    <property type="molecule type" value="Genomic_DNA"/>
</dbReference>
<gene>
    <name evidence="2" type="ORF">IV203_033258</name>
</gene>
<reference evidence="2" key="1">
    <citation type="journal article" date="2021" name="Sci. Rep.">
        <title>Diploid genomic architecture of Nitzschia inconspicua, an elite biomass production diatom.</title>
        <authorList>
            <person name="Oliver A."/>
            <person name="Podell S."/>
            <person name="Pinowska A."/>
            <person name="Traller J.C."/>
            <person name="Smith S.R."/>
            <person name="McClure R."/>
            <person name="Beliaev A."/>
            <person name="Bohutskyi P."/>
            <person name="Hill E.A."/>
            <person name="Rabines A."/>
            <person name="Zheng H."/>
            <person name="Allen L.Z."/>
            <person name="Kuo A."/>
            <person name="Grigoriev I.V."/>
            <person name="Allen A.E."/>
            <person name="Hazlebeck D."/>
            <person name="Allen E.E."/>
        </authorList>
    </citation>
    <scope>NUCLEOTIDE SEQUENCE</scope>
    <source>
        <strain evidence="2">Hildebrandi</strain>
    </source>
</reference>
<dbReference type="AlphaFoldDB" id="A0A9K3KL50"/>
<proteinExistence type="predicted"/>
<accession>A0A9K3KL50</accession>
<sequence>MIFQINAAFLLALAGANAKTLRKLQDDSRICSMTELSPLPDDTKLLLTTTLGGQQVIAAYEQYMGGEWIGSNTALLAEASDASASPDTVVEDGMSGDTDFPFMDMKVVATMGERSVCPDSLGEMLVGVPDGIGAYLLDDETVRVVFQSESYGPLVFESYGNFVNDGQSRMGGSHIQYIDYDRTLMSEFMDNDEPASSMVVGMGQVISTMCNLKGELIGPRNLSGPTTIGAHFSNTDADGNYVVAAPPAESDWFLQSLCSAHLEQKHQWGPNLGVEDDMFITNEEWMTYAPGTSFVGLSAHAVDLANSVDYALGVFTLGGFEKIVEINPEVEGYTMFAFSGYNGAFDGFEHTLDMRNSLFKRSDGQNYTWSNDIHPARIYIGVKGKMEDGSDAPADDFLARNGLRYGYIYGFAIDMSENGPTGGLWRDDFHRDAEKATNGAKVDGWWLKQPWQWDGQVRNFEYDGSWDYQDQPPYTGEGSGRENYAWWNGMGNDMAGCKTEHVSPDPRPSSGAAFIQGSTCGYFGHYYIEDVVGRFADLRDGQVAPNAFRGSYYVYQGELDVTEQIELGGKGQYVTGDATMNYDNPEDRITFEDIDGLEVLAAGDELYVIIQEDSGSQYGERAVLAHLEHDDDGEELTYYFLAMSGGALNTRMQAGVSVPKGTFTRATAHEFSGVVDLSAFFAKDDNGDFVLSGDDDGFAKRQADASVAINDKDILLVLQAHTQSSGILSAFQLDRGGQIYQLKPKLPEDA</sequence>
<keyword evidence="3" id="KW-1185">Reference proteome</keyword>
<evidence type="ECO:0000313" key="3">
    <source>
        <dbReference type="Proteomes" id="UP000693970"/>
    </source>
</evidence>
<dbReference type="OrthoDB" id="10263082at2759"/>
<evidence type="ECO:0000313" key="2">
    <source>
        <dbReference type="EMBL" id="KAG7345727.1"/>
    </source>
</evidence>
<feature type="signal peptide" evidence="1">
    <location>
        <begin position="1"/>
        <end position="18"/>
    </location>
</feature>
<evidence type="ECO:0000256" key="1">
    <source>
        <dbReference type="SAM" id="SignalP"/>
    </source>
</evidence>
<feature type="chain" id="PRO_5039900358" evidence="1">
    <location>
        <begin position="19"/>
        <end position="750"/>
    </location>
</feature>
<name>A0A9K3KL50_9STRA</name>
<dbReference type="Proteomes" id="UP000693970">
    <property type="component" value="Unassembled WGS sequence"/>
</dbReference>
<reference evidence="2" key="2">
    <citation type="submission" date="2021-04" db="EMBL/GenBank/DDBJ databases">
        <authorList>
            <person name="Podell S."/>
        </authorList>
    </citation>
    <scope>NUCLEOTIDE SEQUENCE</scope>
    <source>
        <strain evidence="2">Hildebrandi</strain>
    </source>
</reference>
<comment type="caution">
    <text evidence="2">The sequence shown here is derived from an EMBL/GenBank/DDBJ whole genome shotgun (WGS) entry which is preliminary data.</text>
</comment>
<protein>
    <submittedName>
        <fullName evidence="2">Uncharacterized protein</fullName>
    </submittedName>
</protein>
<organism evidence="2 3">
    <name type="scientific">Nitzschia inconspicua</name>
    <dbReference type="NCBI Taxonomy" id="303405"/>
    <lineage>
        <taxon>Eukaryota</taxon>
        <taxon>Sar</taxon>
        <taxon>Stramenopiles</taxon>
        <taxon>Ochrophyta</taxon>
        <taxon>Bacillariophyta</taxon>
        <taxon>Bacillariophyceae</taxon>
        <taxon>Bacillariophycidae</taxon>
        <taxon>Bacillariales</taxon>
        <taxon>Bacillariaceae</taxon>
        <taxon>Nitzschia</taxon>
    </lineage>
</organism>